<dbReference type="NCBIfam" id="TIGR00705">
    <property type="entry name" value="SppA_67K"/>
    <property type="match status" value="1"/>
</dbReference>
<keyword evidence="3" id="KW-0645">Protease</keyword>
<evidence type="ECO:0000256" key="6">
    <source>
        <dbReference type="ARBA" id="ARBA00023136"/>
    </source>
</evidence>
<dbReference type="Gene3D" id="6.20.330.10">
    <property type="match status" value="1"/>
</dbReference>
<keyword evidence="4" id="KW-0378">Hydrolase</keyword>
<dbReference type="RefSeq" id="WP_344826711.1">
    <property type="nucleotide sequence ID" value="NZ_BAABEZ010000022.1"/>
</dbReference>
<dbReference type="InterPro" id="IPR004634">
    <property type="entry name" value="Pept_S49_pIV"/>
</dbReference>
<accession>A0ABP8MXY9</accession>
<dbReference type="InterPro" id="IPR047217">
    <property type="entry name" value="S49_SppA_67K_type_N"/>
</dbReference>
<gene>
    <name evidence="8" type="primary">sppA</name>
    <name evidence="8" type="ORF">GCM10023092_21540</name>
</gene>
<organism evidence="8 9">
    <name type="scientific">Rurimicrobium arvi</name>
    <dbReference type="NCBI Taxonomy" id="2049916"/>
    <lineage>
        <taxon>Bacteria</taxon>
        <taxon>Pseudomonadati</taxon>
        <taxon>Bacteroidota</taxon>
        <taxon>Chitinophagia</taxon>
        <taxon>Chitinophagales</taxon>
        <taxon>Chitinophagaceae</taxon>
        <taxon>Rurimicrobium</taxon>
    </lineage>
</organism>
<dbReference type="InterPro" id="IPR002142">
    <property type="entry name" value="Peptidase_S49"/>
</dbReference>
<reference evidence="9" key="1">
    <citation type="journal article" date="2019" name="Int. J. Syst. Evol. Microbiol.">
        <title>The Global Catalogue of Microorganisms (GCM) 10K type strain sequencing project: providing services to taxonomists for standard genome sequencing and annotation.</title>
        <authorList>
            <consortium name="The Broad Institute Genomics Platform"/>
            <consortium name="The Broad Institute Genome Sequencing Center for Infectious Disease"/>
            <person name="Wu L."/>
            <person name="Ma J."/>
        </authorList>
    </citation>
    <scope>NUCLEOTIDE SEQUENCE [LARGE SCALE GENOMIC DNA]</scope>
    <source>
        <strain evidence="9">JCM 31921</strain>
    </source>
</reference>
<evidence type="ECO:0000256" key="4">
    <source>
        <dbReference type="ARBA" id="ARBA00022801"/>
    </source>
</evidence>
<comment type="caution">
    <text evidence="8">The sequence shown here is derived from an EMBL/GenBank/DDBJ whole genome shotgun (WGS) entry which is preliminary data.</text>
</comment>
<name>A0ABP8MXY9_9BACT</name>
<dbReference type="EMBL" id="BAABEZ010000022">
    <property type="protein sequence ID" value="GAA4456380.1"/>
    <property type="molecule type" value="Genomic_DNA"/>
</dbReference>
<proteinExistence type="inferred from homology"/>
<sequence length="597" mass="65247">MKQFFKMFFASLLGAIVASVIIVALSIGAIIGLATKAASTASESETAIKENSVLKLDIGKTFHEQGVENAFAFMGAEDDAASGIYEITQGLKVASKDSKIKGLMIRLAPSPNSFATLEQLRAAIVEFKKSGKFVYAYGESLSQGALYLASAADSVFVNPAGDVELKGLVSQIPFFKNTLAKLEIEPEIFYAGKFKSATEPFRADKMSEPNRLQLSAIQTDIWNEMITRLAEHAKSDTAAINQLAQTGAIQFPQDALDHKLIDGIRYWDQVETMLKAKLDVKEKKEISYASFDDLADKDPEDNDAKDGRVAVIFAEGQISDGEANGDYEITDRNLVQTIRKVRDADKVKAVVLRVNSPGGSARASEIILRELQLLHKKKPVVVSMGDVAASGGYYISCAADSVFAMPTTITGSIGVFSMMFNTEKLMNNKLGITFDEVKNAPYADFPNGMRKMTPEEGAMMQRSVDTIYAIFKRHVAEARKMNVDDVDSIAQGRVWTGKAAMGIGLVDGLGNLDRAVRSAAALAKINDYEVRTYPEKVDKLKSLMRRIKGGSSSEEAIAKAIVKEMGSVNARELMTLKQFYNMNGRSMALMPFRLTIR</sequence>
<dbReference type="InterPro" id="IPR047272">
    <property type="entry name" value="S49_SppA_C"/>
</dbReference>
<dbReference type="InterPro" id="IPR029045">
    <property type="entry name" value="ClpP/crotonase-like_dom_sf"/>
</dbReference>
<dbReference type="CDD" id="cd07023">
    <property type="entry name" value="S49_Sppa_N_C"/>
    <property type="match status" value="1"/>
</dbReference>
<evidence type="ECO:0000313" key="8">
    <source>
        <dbReference type="EMBL" id="GAA4456380.1"/>
    </source>
</evidence>
<comment type="similarity">
    <text evidence="2">Belongs to the peptidase S49 family.</text>
</comment>
<evidence type="ECO:0000259" key="7">
    <source>
        <dbReference type="Pfam" id="PF01343"/>
    </source>
</evidence>
<dbReference type="Proteomes" id="UP001501410">
    <property type="component" value="Unassembled WGS sequence"/>
</dbReference>
<keyword evidence="6" id="KW-0472">Membrane</keyword>
<dbReference type="PANTHER" id="PTHR33209">
    <property type="entry name" value="PROTEASE 4"/>
    <property type="match status" value="1"/>
</dbReference>
<evidence type="ECO:0000256" key="2">
    <source>
        <dbReference type="ARBA" id="ARBA00008683"/>
    </source>
</evidence>
<dbReference type="InterPro" id="IPR004635">
    <property type="entry name" value="Pept_S49_SppA"/>
</dbReference>
<dbReference type="PIRSF" id="PIRSF001217">
    <property type="entry name" value="Protease_4_SppA"/>
    <property type="match status" value="1"/>
</dbReference>
<keyword evidence="5" id="KW-0720">Serine protease</keyword>
<dbReference type="Pfam" id="PF01343">
    <property type="entry name" value="Peptidase_S49"/>
    <property type="match status" value="2"/>
</dbReference>
<dbReference type="CDD" id="cd07018">
    <property type="entry name" value="S49_SppA_67K_type"/>
    <property type="match status" value="1"/>
</dbReference>
<evidence type="ECO:0000313" key="9">
    <source>
        <dbReference type="Proteomes" id="UP001501410"/>
    </source>
</evidence>
<keyword evidence="9" id="KW-1185">Reference proteome</keyword>
<comment type="subcellular location">
    <subcellularLocation>
        <location evidence="1">Membrane</location>
    </subcellularLocation>
</comment>
<feature type="domain" description="Peptidase S49" evidence="7">
    <location>
        <begin position="127"/>
        <end position="280"/>
    </location>
</feature>
<evidence type="ECO:0000256" key="1">
    <source>
        <dbReference type="ARBA" id="ARBA00004370"/>
    </source>
</evidence>
<dbReference type="Gene3D" id="3.90.226.10">
    <property type="entry name" value="2-enoyl-CoA Hydratase, Chain A, domain 1"/>
    <property type="match status" value="3"/>
</dbReference>
<protein>
    <submittedName>
        <fullName evidence="8">Signal peptide peptidase SppA</fullName>
    </submittedName>
</protein>
<dbReference type="SUPFAM" id="SSF52096">
    <property type="entry name" value="ClpP/crotonase"/>
    <property type="match status" value="2"/>
</dbReference>
<feature type="domain" description="Peptidase S49" evidence="7">
    <location>
        <begin position="374"/>
        <end position="525"/>
    </location>
</feature>
<evidence type="ECO:0000256" key="5">
    <source>
        <dbReference type="ARBA" id="ARBA00022825"/>
    </source>
</evidence>
<evidence type="ECO:0000256" key="3">
    <source>
        <dbReference type="ARBA" id="ARBA00022670"/>
    </source>
</evidence>
<dbReference type="PANTHER" id="PTHR33209:SF1">
    <property type="entry name" value="PEPTIDASE S49 DOMAIN-CONTAINING PROTEIN"/>
    <property type="match status" value="1"/>
</dbReference>
<dbReference type="NCBIfam" id="TIGR00706">
    <property type="entry name" value="SppA_dom"/>
    <property type="match status" value="1"/>
</dbReference>